<protein>
    <submittedName>
        <fullName evidence="2">Uncharacterized protein</fullName>
    </submittedName>
</protein>
<dbReference type="EMBL" id="VIEB01000724">
    <property type="protein sequence ID" value="TQD82373.1"/>
    <property type="molecule type" value="Genomic_DNA"/>
</dbReference>
<accession>A0A540L7B2</accession>
<feature type="compositionally biased region" description="Basic and acidic residues" evidence="1">
    <location>
        <begin position="13"/>
        <end position="34"/>
    </location>
</feature>
<proteinExistence type="predicted"/>
<reference evidence="2 3" key="1">
    <citation type="journal article" date="2019" name="G3 (Bethesda)">
        <title>Sequencing of a Wild Apple (Malus baccata) Genome Unravels the Differences Between Cultivated and Wild Apple Species Regarding Disease Resistance and Cold Tolerance.</title>
        <authorList>
            <person name="Chen X."/>
        </authorList>
    </citation>
    <scope>NUCLEOTIDE SEQUENCE [LARGE SCALE GENOMIC DNA]</scope>
    <source>
        <strain evidence="3">cv. Shandingzi</strain>
        <tissue evidence="2">Leaves</tissue>
    </source>
</reference>
<evidence type="ECO:0000256" key="1">
    <source>
        <dbReference type="SAM" id="MobiDB-lite"/>
    </source>
</evidence>
<evidence type="ECO:0000313" key="3">
    <source>
        <dbReference type="Proteomes" id="UP000315295"/>
    </source>
</evidence>
<dbReference type="Proteomes" id="UP000315295">
    <property type="component" value="Unassembled WGS sequence"/>
</dbReference>
<organism evidence="2 3">
    <name type="scientific">Malus baccata</name>
    <name type="common">Siberian crab apple</name>
    <name type="synonym">Pyrus baccata</name>
    <dbReference type="NCBI Taxonomy" id="106549"/>
    <lineage>
        <taxon>Eukaryota</taxon>
        <taxon>Viridiplantae</taxon>
        <taxon>Streptophyta</taxon>
        <taxon>Embryophyta</taxon>
        <taxon>Tracheophyta</taxon>
        <taxon>Spermatophyta</taxon>
        <taxon>Magnoliopsida</taxon>
        <taxon>eudicotyledons</taxon>
        <taxon>Gunneridae</taxon>
        <taxon>Pentapetalae</taxon>
        <taxon>rosids</taxon>
        <taxon>fabids</taxon>
        <taxon>Rosales</taxon>
        <taxon>Rosaceae</taxon>
        <taxon>Amygdaloideae</taxon>
        <taxon>Maleae</taxon>
        <taxon>Malus</taxon>
    </lineage>
</organism>
<comment type="caution">
    <text evidence="2">The sequence shown here is derived from an EMBL/GenBank/DDBJ whole genome shotgun (WGS) entry which is preliminary data.</text>
</comment>
<keyword evidence="3" id="KW-1185">Reference proteome</keyword>
<sequence length="130" mass="15194">MMSASCSTLQMMDTRREKAERERKNDKTNMRKTRDNNVDTDILFPCLLQLKKPRLDQALSSRQTESSSIQIELLFRELISNWVPPPLKTQNTSECDDQHWLFDKAPLRMGDTNPKTSIDGLCYYPYTTIF</sequence>
<gene>
    <name evidence="2" type="ORF">C1H46_032065</name>
</gene>
<feature type="region of interest" description="Disordered" evidence="1">
    <location>
        <begin position="1"/>
        <end position="34"/>
    </location>
</feature>
<feature type="compositionally biased region" description="Polar residues" evidence="1">
    <location>
        <begin position="1"/>
        <end position="11"/>
    </location>
</feature>
<evidence type="ECO:0000313" key="2">
    <source>
        <dbReference type="EMBL" id="TQD82373.1"/>
    </source>
</evidence>
<name>A0A540L7B2_MALBA</name>
<dbReference type="AlphaFoldDB" id="A0A540L7B2"/>